<dbReference type="GO" id="GO:0062129">
    <property type="term" value="C:chitin-based extracellular matrix"/>
    <property type="evidence" value="ECO:0007669"/>
    <property type="project" value="TreeGrafter"/>
</dbReference>
<evidence type="ECO:0000313" key="6">
    <source>
        <dbReference type="Proteomes" id="UP000594260"/>
    </source>
</evidence>
<dbReference type="PANTHER" id="PTHR10380">
    <property type="entry name" value="CUTICLE PROTEIN"/>
    <property type="match status" value="1"/>
</dbReference>
<evidence type="ECO:0000256" key="1">
    <source>
        <dbReference type="ARBA" id="ARBA00022460"/>
    </source>
</evidence>
<dbReference type="AlphaFoldDB" id="A0A7M7JPZ4"/>
<evidence type="ECO:0000256" key="3">
    <source>
        <dbReference type="SAM" id="MobiDB-lite"/>
    </source>
</evidence>
<dbReference type="Pfam" id="PF00379">
    <property type="entry name" value="Chitin_bind_4"/>
    <property type="match status" value="1"/>
</dbReference>
<dbReference type="PANTHER" id="PTHR10380:SF173">
    <property type="entry name" value="CUTICULAR PROTEIN 47EF, ISOFORM C-RELATED"/>
    <property type="match status" value="1"/>
</dbReference>
<evidence type="ECO:0000313" key="5">
    <source>
        <dbReference type="EnsemblMetazoa" id="XP_022655156"/>
    </source>
</evidence>
<dbReference type="InterPro" id="IPR050468">
    <property type="entry name" value="Cuticle_Struct_Prot"/>
</dbReference>
<dbReference type="InterPro" id="IPR031311">
    <property type="entry name" value="CHIT_BIND_RR_consensus"/>
</dbReference>
<proteinExistence type="predicted"/>
<keyword evidence="4" id="KW-0732">Signal</keyword>
<feature type="compositionally biased region" description="Polar residues" evidence="3">
    <location>
        <begin position="59"/>
        <end position="77"/>
    </location>
</feature>
<dbReference type="RefSeq" id="XP_022655156.1">
    <property type="nucleotide sequence ID" value="XM_022799421.1"/>
</dbReference>
<accession>A0A7M7JPZ4</accession>
<organism evidence="5 6">
    <name type="scientific">Varroa destructor</name>
    <name type="common">Honeybee mite</name>
    <dbReference type="NCBI Taxonomy" id="109461"/>
    <lineage>
        <taxon>Eukaryota</taxon>
        <taxon>Metazoa</taxon>
        <taxon>Ecdysozoa</taxon>
        <taxon>Arthropoda</taxon>
        <taxon>Chelicerata</taxon>
        <taxon>Arachnida</taxon>
        <taxon>Acari</taxon>
        <taxon>Parasitiformes</taxon>
        <taxon>Mesostigmata</taxon>
        <taxon>Gamasina</taxon>
        <taxon>Dermanyssoidea</taxon>
        <taxon>Varroidae</taxon>
        <taxon>Varroa</taxon>
    </lineage>
</organism>
<dbReference type="PROSITE" id="PS51155">
    <property type="entry name" value="CHIT_BIND_RR_2"/>
    <property type="match status" value="1"/>
</dbReference>
<keyword evidence="1 2" id="KW-0193">Cuticle</keyword>
<dbReference type="Proteomes" id="UP000594260">
    <property type="component" value="Unplaced"/>
</dbReference>
<dbReference type="InParanoid" id="A0A7M7JPZ4"/>
<dbReference type="GeneID" id="111247894"/>
<dbReference type="FunCoup" id="A0A7M7JPZ4">
    <property type="interactions" value="52"/>
</dbReference>
<dbReference type="PROSITE" id="PS00233">
    <property type="entry name" value="CHIT_BIND_RR_1"/>
    <property type="match status" value="1"/>
</dbReference>
<feature type="region of interest" description="Disordered" evidence="3">
    <location>
        <begin position="49"/>
        <end position="77"/>
    </location>
</feature>
<evidence type="ECO:0000256" key="4">
    <source>
        <dbReference type="SAM" id="SignalP"/>
    </source>
</evidence>
<dbReference type="InterPro" id="IPR000618">
    <property type="entry name" value="Insect_cuticle"/>
</dbReference>
<feature type="signal peptide" evidence="4">
    <location>
        <begin position="1"/>
        <end position="24"/>
    </location>
</feature>
<protein>
    <recommendedName>
        <fullName evidence="7">Cuticle protein 10.9</fullName>
    </recommendedName>
</protein>
<evidence type="ECO:0000256" key="2">
    <source>
        <dbReference type="PROSITE-ProRule" id="PRU00497"/>
    </source>
</evidence>
<dbReference type="OrthoDB" id="6381807at2759"/>
<dbReference type="KEGG" id="vde:111247894"/>
<feature type="chain" id="PRO_5029560729" description="Cuticle protein 10.9" evidence="4">
    <location>
        <begin position="25"/>
        <end position="189"/>
    </location>
</feature>
<dbReference type="GO" id="GO:0008010">
    <property type="term" value="F:structural constituent of chitin-based larval cuticle"/>
    <property type="evidence" value="ECO:0007669"/>
    <property type="project" value="TreeGrafter"/>
</dbReference>
<dbReference type="EnsemblMetazoa" id="XM_022799421">
    <property type="protein sequence ID" value="XP_022655156"/>
    <property type="gene ID" value="LOC111247894"/>
</dbReference>
<name>A0A7M7JPZ4_VARDE</name>
<reference evidence="5" key="1">
    <citation type="submission" date="2021-01" db="UniProtKB">
        <authorList>
            <consortium name="EnsemblMetazoa"/>
        </authorList>
    </citation>
    <scope>IDENTIFICATION</scope>
</reference>
<dbReference type="PRINTS" id="PR00947">
    <property type="entry name" value="CUTICLE"/>
</dbReference>
<keyword evidence="6" id="KW-1185">Reference proteome</keyword>
<sequence length="189" mass="20144">MFKSIYLPVIVSGGVLLLFNAVKAQQISVRPSNVQLQQIQYPPIPFEYAYTSDDPEGSHSAQSSGDGNGRMTGSYSISLADGRTRTVNYVADENGYRAEVTTNELGTESKNPADVVFTSSAITGHEAAILYGPKRQELDTQQRISTIATAPITGTLSRPAVSRPLQQGGLSFQGGVNVPTYGTFAGVPQ</sequence>
<evidence type="ECO:0008006" key="7">
    <source>
        <dbReference type="Google" id="ProtNLM"/>
    </source>
</evidence>